<protein>
    <submittedName>
        <fullName evidence="1">Uncharacterized protein</fullName>
    </submittedName>
</protein>
<gene>
    <name evidence="1" type="ORF">GCM10010307_14580</name>
</gene>
<evidence type="ECO:0000313" key="2">
    <source>
        <dbReference type="Proteomes" id="UP001500151"/>
    </source>
</evidence>
<reference evidence="2" key="1">
    <citation type="journal article" date="2019" name="Int. J. Syst. Evol. Microbiol.">
        <title>The Global Catalogue of Microorganisms (GCM) 10K type strain sequencing project: providing services to taxonomists for standard genome sequencing and annotation.</title>
        <authorList>
            <consortium name="The Broad Institute Genomics Platform"/>
            <consortium name="The Broad Institute Genome Sequencing Center for Infectious Disease"/>
            <person name="Wu L."/>
            <person name="Ma J."/>
        </authorList>
    </citation>
    <scope>NUCLEOTIDE SEQUENCE [LARGE SCALE GENOMIC DNA]</scope>
    <source>
        <strain evidence="2">JCM 4524</strain>
    </source>
</reference>
<dbReference type="EMBL" id="BAAASJ010000018">
    <property type="protein sequence ID" value="GAA2626570.1"/>
    <property type="molecule type" value="Genomic_DNA"/>
</dbReference>
<sequence>MVSKVETFRALHQGRAPGDPLVLPGPWDAVRARGFETPALAFTLPTCRLNNR</sequence>
<keyword evidence="2" id="KW-1185">Reference proteome</keyword>
<name>A0ABP6CS09_9ACTN</name>
<organism evidence="1 2">
    <name type="scientific">Streptomyces vastus</name>
    <dbReference type="NCBI Taxonomy" id="285451"/>
    <lineage>
        <taxon>Bacteria</taxon>
        <taxon>Bacillati</taxon>
        <taxon>Actinomycetota</taxon>
        <taxon>Actinomycetes</taxon>
        <taxon>Kitasatosporales</taxon>
        <taxon>Streptomycetaceae</taxon>
        <taxon>Streptomyces</taxon>
    </lineage>
</organism>
<evidence type="ECO:0000313" key="1">
    <source>
        <dbReference type="EMBL" id="GAA2626570.1"/>
    </source>
</evidence>
<proteinExistence type="predicted"/>
<dbReference type="Proteomes" id="UP001500151">
    <property type="component" value="Unassembled WGS sequence"/>
</dbReference>
<comment type="caution">
    <text evidence="1">The sequence shown here is derived from an EMBL/GenBank/DDBJ whole genome shotgun (WGS) entry which is preliminary data.</text>
</comment>
<accession>A0ABP6CS09</accession>